<dbReference type="InterPro" id="IPR004119">
    <property type="entry name" value="EcKL"/>
</dbReference>
<protein>
    <recommendedName>
        <fullName evidence="3">CHK kinase-like domain-containing protein</fullName>
    </recommendedName>
</protein>
<dbReference type="AlphaFoldDB" id="E1ZZH6"/>
<dbReference type="OMA" id="PELRINM"/>
<name>E1ZZH6_CAMFO</name>
<dbReference type="OrthoDB" id="8250698at2759"/>
<organism evidence="2">
    <name type="scientific">Camponotus floridanus</name>
    <name type="common">Florida carpenter ant</name>
    <dbReference type="NCBI Taxonomy" id="104421"/>
    <lineage>
        <taxon>Eukaryota</taxon>
        <taxon>Metazoa</taxon>
        <taxon>Ecdysozoa</taxon>
        <taxon>Arthropoda</taxon>
        <taxon>Hexapoda</taxon>
        <taxon>Insecta</taxon>
        <taxon>Pterygota</taxon>
        <taxon>Neoptera</taxon>
        <taxon>Endopterygota</taxon>
        <taxon>Hymenoptera</taxon>
        <taxon>Apocrita</taxon>
        <taxon>Aculeata</taxon>
        <taxon>Formicoidea</taxon>
        <taxon>Formicidae</taxon>
        <taxon>Formicinae</taxon>
        <taxon>Camponotus</taxon>
    </lineage>
</organism>
<evidence type="ECO:0000313" key="1">
    <source>
        <dbReference type="EMBL" id="EFN73413.1"/>
    </source>
</evidence>
<dbReference type="SUPFAM" id="SSF56112">
    <property type="entry name" value="Protein kinase-like (PK-like)"/>
    <property type="match status" value="1"/>
</dbReference>
<dbReference type="PANTHER" id="PTHR11012">
    <property type="entry name" value="PROTEIN KINASE-LIKE DOMAIN-CONTAINING"/>
    <property type="match status" value="1"/>
</dbReference>
<dbReference type="InterPro" id="IPR011009">
    <property type="entry name" value="Kinase-like_dom_sf"/>
</dbReference>
<reference evidence="1 2" key="1">
    <citation type="journal article" date="2010" name="Science">
        <title>Genomic comparison of the ants Camponotus floridanus and Harpegnathos saltator.</title>
        <authorList>
            <person name="Bonasio R."/>
            <person name="Zhang G."/>
            <person name="Ye C."/>
            <person name="Mutti N.S."/>
            <person name="Fang X."/>
            <person name="Qin N."/>
            <person name="Donahue G."/>
            <person name="Yang P."/>
            <person name="Li Q."/>
            <person name="Li C."/>
            <person name="Zhang P."/>
            <person name="Huang Z."/>
            <person name="Berger S.L."/>
            <person name="Reinberg D."/>
            <person name="Wang J."/>
            <person name="Liebig J."/>
        </authorList>
    </citation>
    <scope>NUCLEOTIDE SEQUENCE [LARGE SCALE GENOMIC DNA]</scope>
    <source>
        <strain evidence="2">C129</strain>
    </source>
</reference>
<sequence length="246" mass="28399">MALETPTWLNLCFMEKVLRKSENDNSIQVIDIFSKPATNKGDNYTSDMIRVNVEYSSDQDGQTPTWLNLCFMEKVLRKSENDNSIQVIDIFSKPATNKGDNYTSDMIRVNVEYSRDQDGRKITEKKSVILKIMPSVEGIRKDLIVKSRIFYTEMSMMTDTLDKMNKLIQPKYRLSGKGMYMQEDNPTFLVIEDLVSLGYRLACRHSGLDLDHCKLALRGLARFHATSVAICEKVNHYELMRNTLLR</sequence>
<dbReference type="Proteomes" id="UP000000311">
    <property type="component" value="Unassembled WGS sequence"/>
</dbReference>
<evidence type="ECO:0008006" key="3">
    <source>
        <dbReference type="Google" id="ProtNLM"/>
    </source>
</evidence>
<dbReference type="PANTHER" id="PTHR11012:SF56">
    <property type="entry name" value="CHK KINASE-LIKE DOMAIN-CONTAINING PROTEIN-RELATED"/>
    <property type="match status" value="1"/>
</dbReference>
<proteinExistence type="predicted"/>
<dbReference type="InParanoid" id="E1ZZH6"/>
<dbReference type="EMBL" id="GL435356">
    <property type="protein sequence ID" value="EFN73413.1"/>
    <property type="molecule type" value="Genomic_DNA"/>
</dbReference>
<evidence type="ECO:0000313" key="2">
    <source>
        <dbReference type="Proteomes" id="UP000000311"/>
    </source>
</evidence>
<accession>E1ZZH6</accession>
<dbReference type="Pfam" id="PF02958">
    <property type="entry name" value="EcKL"/>
    <property type="match status" value="1"/>
</dbReference>
<keyword evidence="2" id="KW-1185">Reference proteome</keyword>
<gene>
    <name evidence="1" type="ORF">EAG_07170</name>
</gene>